<organism evidence="1 2">
    <name type="scientific">Candidatus Fimiplasma intestinipullorum</name>
    <dbReference type="NCBI Taxonomy" id="2840825"/>
    <lineage>
        <taxon>Bacteria</taxon>
        <taxon>Bacillati</taxon>
        <taxon>Bacillota</taxon>
        <taxon>Clostridia</taxon>
        <taxon>Eubacteriales</taxon>
        <taxon>Candidatus Fimiplasma</taxon>
    </lineage>
</organism>
<dbReference type="Gene3D" id="3.40.50.150">
    <property type="entry name" value="Vaccinia Virus protein VP39"/>
    <property type="match status" value="1"/>
</dbReference>
<dbReference type="EMBL" id="DVMJ01000018">
    <property type="protein sequence ID" value="HIU12968.1"/>
    <property type="molecule type" value="Genomic_DNA"/>
</dbReference>
<protein>
    <submittedName>
        <fullName evidence="1">Uncharacterized protein</fullName>
    </submittedName>
</protein>
<reference evidence="1" key="2">
    <citation type="journal article" date="2021" name="PeerJ">
        <title>Extensive microbial diversity within the chicken gut microbiome revealed by metagenomics and culture.</title>
        <authorList>
            <person name="Gilroy R."/>
            <person name="Ravi A."/>
            <person name="Getino M."/>
            <person name="Pursley I."/>
            <person name="Horton D.L."/>
            <person name="Alikhan N.F."/>
            <person name="Baker D."/>
            <person name="Gharbi K."/>
            <person name="Hall N."/>
            <person name="Watson M."/>
            <person name="Adriaenssens E.M."/>
            <person name="Foster-Nyarko E."/>
            <person name="Jarju S."/>
            <person name="Secka A."/>
            <person name="Antonio M."/>
            <person name="Oren A."/>
            <person name="Chaudhuri R.R."/>
            <person name="La Ragione R."/>
            <person name="Hildebrand F."/>
            <person name="Pallen M.J."/>
        </authorList>
    </citation>
    <scope>NUCLEOTIDE SEQUENCE</scope>
    <source>
        <strain evidence="1">CHK195-11698</strain>
    </source>
</reference>
<dbReference type="AlphaFoldDB" id="A0A9D1HM02"/>
<evidence type="ECO:0000313" key="1">
    <source>
        <dbReference type="EMBL" id="HIU12968.1"/>
    </source>
</evidence>
<name>A0A9D1HM02_9FIRM</name>
<dbReference type="SUPFAM" id="SSF53335">
    <property type="entry name" value="S-adenosyl-L-methionine-dependent methyltransferases"/>
    <property type="match status" value="1"/>
</dbReference>
<accession>A0A9D1HM02</accession>
<evidence type="ECO:0000313" key="2">
    <source>
        <dbReference type="Proteomes" id="UP000824175"/>
    </source>
</evidence>
<reference evidence="1" key="1">
    <citation type="submission" date="2020-10" db="EMBL/GenBank/DDBJ databases">
        <authorList>
            <person name="Gilroy R."/>
        </authorList>
    </citation>
    <scope>NUCLEOTIDE SEQUENCE</scope>
    <source>
        <strain evidence="1">CHK195-11698</strain>
    </source>
</reference>
<dbReference type="InterPro" id="IPR029063">
    <property type="entry name" value="SAM-dependent_MTases_sf"/>
</dbReference>
<sequence>MTYLYLLKYPPNEKELCQMEMRALFDLTPIADHFFSERMIPAGRSVYIKYRLEIIEAADSFASLDAKIKKGAYRFEKFKMLYLPIKGEELHYQDWLQQIRQLADTLDGSFDLHAPKQYLGMTYTKGKWYFGKVDVDNQSWSRFQDKPNTYSMSLSARDARILVNLAVREDFSKTLVDPCCGVGTIVLDGLGQGLDIEGYEIKKNIAYRARQNLVHYDFERDRIKPMDMHLVTKHYDVALLDIPYGYYAPITHDEQLALLQGCHRMADELVLVTMVRMDAELTSVGYTIVDHASVIKMKFQRHVYLARRK</sequence>
<comment type="caution">
    <text evidence="1">The sequence shown here is derived from an EMBL/GenBank/DDBJ whole genome shotgun (WGS) entry which is preliminary data.</text>
</comment>
<gene>
    <name evidence="1" type="ORF">IAD15_02745</name>
</gene>
<proteinExistence type="predicted"/>
<dbReference type="Proteomes" id="UP000824175">
    <property type="component" value="Unassembled WGS sequence"/>
</dbReference>